<gene>
    <name evidence="1" type="ORF">GARC_0324</name>
</gene>
<reference evidence="1 2" key="1">
    <citation type="journal article" date="2017" name="Antonie Van Leeuwenhoek">
        <title>Rhizobium rhizosphaerae sp. nov., a novel species isolated from rice rhizosphere.</title>
        <authorList>
            <person name="Zhao J.J."/>
            <person name="Zhang J."/>
            <person name="Zhang R.J."/>
            <person name="Zhang C.W."/>
            <person name="Yin H.Q."/>
            <person name="Zhang X.X."/>
        </authorList>
    </citation>
    <scope>NUCLEOTIDE SEQUENCE [LARGE SCALE GENOMIC DNA]</scope>
    <source>
        <strain evidence="1 2">BSs20135</strain>
    </source>
</reference>
<evidence type="ECO:0000313" key="1">
    <source>
        <dbReference type="EMBL" id="GAC17306.1"/>
    </source>
</evidence>
<comment type="caution">
    <text evidence="1">The sequence shown here is derived from an EMBL/GenBank/DDBJ whole genome shotgun (WGS) entry which is preliminary data.</text>
</comment>
<dbReference type="Proteomes" id="UP000006327">
    <property type="component" value="Unassembled WGS sequence"/>
</dbReference>
<evidence type="ECO:0000313" key="2">
    <source>
        <dbReference type="Proteomes" id="UP000006327"/>
    </source>
</evidence>
<dbReference type="EMBL" id="BAEO01000006">
    <property type="protein sequence ID" value="GAC17306.1"/>
    <property type="molecule type" value="Genomic_DNA"/>
</dbReference>
<sequence>MAAILFWININVDTGQTTVDTEQQLNLGFRLPCLASY</sequence>
<keyword evidence="2" id="KW-1185">Reference proteome</keyword>
<name>K6Y0B5_9ALTE</name>
<accession>K6Y0B5</accession>
<protein>
    <submittedName>
        <fullName evidence="1">Uncharacterized protein</fullName>
    </submittedName>
</protein>
<dbReference type="STRING" id="493475.GARC_0324"/>
<dbReference type="AlphaFoldDB" id="K6Y0B5"/>
<organism evidence="1 2">
    <name type="scientific">Paraglaciecola arctica BSs20135</name>
    <dbReference type="NCBI Taxonomy" id="493475"/>
    <lineage>
        <taxon>Bacteria</taxon>
        <taxon>Pseudomonadati</taxon>
        <taxon>Pseudomonadota</taxon>
        <taxon>Gammaproteobacteria</taxon>
        <taxon>Alteromonadales</taxon>
        <taxon>Alteromonadaceae</taxon>
        <taxon>Paraglaciecola</taxon>
    </lineage>
</organism>
<proteinExistence type="predicted"/>